<dbReference type="AlphaFoldDB" id="A0A1I4RWY3"/>
<dbReference type="PANTHER" id="PTHR30250:SF10">
    <property type="entry name" value="LIPOPOLYSACCHARIDE BIOSYNTHESIS PROTEIN WZXC"/>
    <property type="match status" value="1"/>
</dbReference>
<reference evidence="9" key="1">
    <citation type="submission" date="2016-10" db="EMBL/GenBank/DDBJ databases">
        <authorList>
            <person name="Varghese N."/>
            <person name="Submissions S."/>
        </authorList>
    </citation>
    <scope>NUCLEOTIDE SEQUENCE [LARGE SCALE GENOMIC DNA]</scope>
    <source>
        <strain evidence="9">Mob M</strain>
    </source>
</reference>
<evidence type="ECO:0000313" key="9">
    <source>
        <dbReference type="Proteomes" id="UP000198535"/>
    </source>
</evidence>
<evidence type="ECO:0000256" key="2">
    <source>
        <dbReference type="ARBA" id="ARBA00007430"/>
    </source>
</evidence>
<dbReference type="EMBL" id="FOUJ01000003">
    <property type="protein sequence ID" value="SFM56745.1"/>
    <property type="molecule type" value="Genomic_DNA"/>
</dbReference>
<feature type="transmembrane region" description="Helical" evidence="7">
    <location>
        <begin position="155"/>
        <end position="178"/>
    </location>
</feature>
<accession>A0A1I4RWY3</accession>
<evidence type="ECO:0000256" key="5">
    <source>
        <dbReference type="ARBA" id="ARBA00022989"/>
    </source>
</evidence>
<feature type="transmembrane region" description="Helical" evidence="7">
    <location>
        <begin position="295"/>
        <end position="314"/>
    </location>
</feature>
<keyword evidence="4 7" id="KW-0812">Transmembrane</keyword>
<comment type="subcellular location">
    <subcellularLocation>
        <location evidence="1">Cell membrane</location>
        <topology evidence="1">Multi-pass membrane protein</topology>
    </subcellularLocation>
</comment>
<feature type="transmembrane region" description="Helical" evidence="7">
    <location>
        <begin position="251"/>
        <end position="275"/>
    </location>
</feature>
<dbReference type="PANTHER" id="PTHR30250">
    <property type="entry name" value="PST FAMILY PREDICTED COLANIC ACID TRANSPORTER"/>
    <property type="match status" value="1"/>
</dbReference>
<feature type="transmembrane region" description="Helical" evidence="7">
    <location>
        <begin position="454"/>
        <end position="473"/>
    </location>
</feature>
<evidence type="ECO:0000313" key="8">
    <source>
        <dbReference type="EMBL" id="SFM56745.1"/>
    </source>
</evidence>
<evidence type="ECO:0000256" key="3">
    <source>
        <dbReference type="ARBA" id="ARBA00022475"/>
    </source>
</evidence>
<dbReference type="STRING" id="487685.SAMN04488696_1632"/>
<dbReference type="OrthoDB" id="142931at2157"/>
<feature type="transmembrane region" description="Helical" evidence="7">
    <location>
        <begin position="421"/>
        <end position="442"/>
    </location>
</feature>
<dbReference type="Proteomes" id="UP000198535">
    <property type="component" value="Unassembled WGS sequence"/>
</dbReference>
<evidence type="ECO:0000256" key="1">
    <source>
        <dbReference type="ARBA" id="ARBA00004651"/>
    </source>
</evidence>
<keyword evidence="3" id="KW-1003">Cell membrane</keyword>
<feature type="transmembrane region" description="Helical" evidence="7">
    <location>
        <begin position="27"/>
        <end position="45"/>
    </location>
</feature>
<keyword evidence="9" id="KW-1185">Reference proteome</keyword>
<feature type="transmembrane region" description="Helical" evidence="7">
    <location>
        <begin position="87"/>
        <end position="109"/>
    </location>
</feature>
<keyword evidence="5 7" id="KW-1133">Transmembrane helix</keyword>
<comment type="similarity">
    <text evidence="2">Belongs to the polysaccharide synthase family.</text>
</comment>
<protein>
    <submittedName>
        <fullName evidence="8">Polysaccharide transporter, PST family</fullName>
    </submittedName>
</protein>
<organism evidence="8 9">
    <name type="scientific">Methanolobus profundi</name>
    <dbReference type="NCBI Taxonomy" id="487685"/>
    <lineage>
        <taxon>Archaea</taxon>
        <taxon>Methanobacteriati</taxon>
        <taxon>Methanobacteriota</taxon>
        <taxon>Stenosarchaea group</taxon>
        <taxon>Methanomicrobia</taxon>
        <taxon>Methanosarcinales</taxon>
        <taxon>Methanosarcinaceae</taxon>
        <taxon>Methanolobus</taxon>
    </lineage>
</organism>
<feature type="transmembrane region" description="Helical" evidence="7">
    <location>
        <begin position="121"/>
        <end position="143"/>
    </location>
</feature>
<feature type="transmembrane region" description="Helical" evidence="7">
    <location>
        <begin position="370"/>
        <end position="400"/>
    </location>
</feature>
<name>A0A1I4RWY3_9EURY</name>
<evidence type="ECO:0000256" key="6">
    <source>
        <dbReference type="ARBA" id="ARBA00023136"/>
    </source>
</evidence>
<dbReference type="Pfam" id="PF13440">
    <property type="entry name" value="Polysacc_synt_3"/>
    <property type="match status" value="1"/>
</dbReference>
<gene>
    <name evidence="8" type="ORF">SAMN04488696_1632</name>
</gene>
<evidence type="ECO:0000256" key="7">
    <source>
        <dbReference type="SAM" id="Phobius"/>
    </source>
</evidence>
<keyword evidence="6 7" id="KW-0472">Membrane</keyword>
<dbReference type="CDD" id="cd13127">
    <property type="entry name" value="MATE_tuaB_like"/>
    <property type="match status" value="1"/>
</dbReference>
<feature type="transmembrane region" description="Helical" evidence="7">
    <location>
        <begin position="51"/>
        <end position="75"/>
    </location>
</feature>
<evidence type="ECO:0000256" key="4">
    <source>
        <dbReference type="ARBA" id="ARBA00022692"/>
    </source>
</evidence>
<dbReference type="RefSeq" id="WP_091935885.1">
    <property type="nucleotide sequence ID" value="NZ_FOUJ01000003.1"/>
</dbReference>
<dbReference type="GO" id="GO:0005886">
    <property type="term" value="C:plasma membrane"/>
    <property type="evidence" value="ECO:0007669"/>
    <property type="project" value="UniProtKB-SubCell"/>
</dbReference>
<proteinExistence type="inferred from homology"/>
<dbReference type="NCBIfam" id="NF007773">
    <property type="entry name" value="PRK10459.1"/>
    <property type="match status" value="1"/>
</dbReference>
<dbReference type="InterPro" id="IPR050833">
    <property type="entry name" value="Poly_Biosynth_Transport"/>
</dbReference>
<sequence>MNRTEVNKNNLKEKTFEGLFWSMNSKFTMQLFNLVITAILARLLLPKDFGLVGMSLIIIGLVSLINESGLATAIVQRKDLEELHLSTAFWSNIATGILLYIGTFYFSPFIASFFKIDTVEIIIKVAAISFLISSITIVHRSLLSRNLQFKTIAKTEIAGSLISGTFALYLALSGFGFWSLVAKNLMNDLIVVSLTLIIYPWKPTFEFSREKFNDLFGFGANVIGGNMLNYFRQNMDYIIIGRIMGAELLGYYTLAYTLAVFPAVKIIPVITRVVFPAFSLLQDDNIRFRKGYMKLVSALSFFIMPALIGLAMVAPELIIKVYGDKWEATILPLQILCILGLVEATSHTTKSVFYAKGLPGMELKLNAAKIIVSTCVIILGSYYGIVGVAIALSLISLFYFSITQQIVNKIIQLTWKEYASCIREFLFASLFMGSFLSIYKYWAYSTNMFDEMVILISSIGIGILVYSIIIWKLKPEYLKIGKKTLDNMVLNKLKSIIK</sequence>